<accession>A0A0C1Y6P6</accession>
<evidence type="ECO:0000256" key="7">
    <source>
        <dbReference type="ARBA" id="ARBA00023010"/>
    </source>
</evidence>
<evidence type="ECO:0000313" key="13">
    <source>
        <dbReference type="EMBL" id="NEV69323.1"/>
    </source>
</evidence>
<organism evidence="13">
    <name type="scientific">Lyngbya confervoides BDU141951</name>
    <dbReference type="NCBI Taxonomy" id="1574623"/>
    <lineage>
        <taxon>Bacteria</taxon>
        <taxon>Bacillati</taxon>
        <taxon>Cyanobacteriota</taxon>
        <taxon>Cyanophyceae</taxon>
        <taxon>Oscillatoriophycideae</taxon>
        <taxon>Oscillatoriales</taxon>
        <taxon>Microcoleaceae</taxon>
        <taxon>Lyngbya</taxon>
    </lineage>
</organism>
<sequence length="488" mass="52234">MGRQRLLLALILGLVIGAIFVISTIPTRLGLDLRGGTQLTLQVETTDKVPTITEQDMEAVQRVIADRVNELGVSETSVQQLGQNQLLVQLPGVSDPEQAQRVLGETAQLEFRPQSPGTEQQFQIENQILQQHQLELLALQETANPSSQTLLESATGEPGTAGSDDLEQQIQSVQQAIQESNRAIRDLFAPADLTGQALTDAYARPRQSGNQWEVVIQFDSAGANKFAEISRDIAGTGRSIGIFLDDRLISAPSVDVQYAETGITGGSAVVSGNFNADSASDLAIQLRGGALPLPVAVVETRTVGPTLGQDSIRRSLYAAIVGLVLVLIFMAVYYRLPGILADLALVVYALLTLAAFNVFGVTLTLPGIAGFILSIGMAVDANVLIFERTREELRSGKTLYRSVESGFYRAFSSILDSNVTTLIACAALFWFGAGLVKGFALTLAIGVVISLFTAVTCSRTLLLFSLSLPQFRKPELFCPGLSTAPAKP</sequence>
<dbReference type="Gene3D" id="3.30.1360.200">
    <property type="match status" value="1"/>
</dbReference>
<evidence type="ECO:0000256" key="5">
    <source>
        <dbReference type="ARBA" id="ARBA00022927"/>
    </source>
</evidence>
<keyword evidence="7 9" id="KW-0811">Translocation</keyword>
<evidence type="ECO:0000259" key="12">
    <source>
        <dbReference type="Pfam" id="PF22599"/>
    </source>
</evidence>
<keyword evidence="4 9" id="KW-0812">Transmembrane</keyword>
<feature type="transmembrane region" description="Helical" evidence="9">
    <location>
        <begin position="368"/>
        <end position="386"/>
    </location>
</feature>
<evidence type="ECO:0000256" key="3">
    <source>
        <dbReference type="ARBA" id="ARBA00022475"/>
    </source>
</evidence>
<name>A0A0C1Y6P6_9CYAN</name>
<dbReference type="SUPFAM" id="SSF82866">
    <property type="entry name" value="Multidrug efflux transporter AcrB transmembrane domain"/>
    <property type="match status" value="1"/>
</dbReference>
<dbReference type="GO" id="GO:0065002">
    <property type="term" value="P:intracellular protein transmembrane transport"/>
    <property type="evidence" value="ECO:0007669"/>
    <property type="project" value="UniProtKB-UniRule"/>
</dbReference>
<comment type="function">
    <text evidence="9">Probably participates in protein translocation into and across both the cytoplasmic and thylakoid membranes in cyanobacterial cells.</text>
</comment>
<evidence type="ECO:0000256" key="9">
    <source>
        <dbReference type="HAMAP-Rule" id="MF_01463"/>
    </source>
</evidence>
<dbReference type="GO" id="GO:0015450">
    <property type="term" value="F:protein-transporting ATPase activity"/>
    <property type="evidence" value="ECO:0007669"/>
    <property type="project" value="InterPro"/>
</dbReference>
<keyword evidence="2 9" id="KW-0813">Transport</keyword>
<feature type="domain" description="SecDF P1 head subdomain" evidence="12">
    <location>
        <begin position="191"/>
        <end position="292"/>
    </location>
</feature>
<dbReference type="GO" id="GO:0043952">
    <property type="term" value="P:protein transport by the Sec complex"/>
    <property type="evidence" value="ECO:0007669"/>
    <property type="project" value="UniProtKB-UniRule"/>
</dbReference>
<dbReference type="AlphaFoldDB" id="A0A0C1Y6P6"/>
<reference evidence="13" key="1">
    <citation type="submission" date="2014-11" db="EMBL/GenBank/DDBJ databases">
        <authorList>
            <person name="Malar M.C."/>
            <person name="Sen D."/>
            <person name="Tripathy S."/>
        </authorList>
    </citation>
    <scope>NUCLEOTIDE SEQUENCE</scope>
    <source>
        <strain evidence="13">BDU141951</strain>
    </source>
</reference>
<keyword evidence="8 9" id="KW-0472">Membrane</keyword>
<dbReference type="InterPro" id="IPR005791">
    <property type="entry name" value="SecD"/>
</dbReference>
<comment type="subcellular location">
    <subcellularLocation>
        <location evidence="1 9">Cell membrane</location>
        <topology evidence="1 9">Multi-pass membrane protein</topology>
    </subcellularLocation>
</comment>
<evidence type="ECO:0000256" key="1">
    <source>
        <dbReference type="ARBA" id="ARBA00004651"/>
    </source>
</evidence>
<dbReference type="GO" id="GO:0006605">
    <property type="term" value="P:protein targeting"/>
    <property type="evidence" value="ECO:0007669"/>
    <property type="project" value="UniProtKB-UniRule"/>
</dbReference>
<evidence type="ECO:0000259" key="11">
    <source>
        <dbReference type="Pfam" id="PF21760"/>
    </source>
</evidence>
<reference evidence="13" key="2">
    <citation type="journal article" date="2015" name="Genome Announc.">
        <title>Draft Genome Sequence of Filamentous Marine Cyanobacterium Lyngbya confervoides Strain BDU141951.</title>
        <authorList>
            <person name="Chandrababunaidu M.M."/>
            <person name="Sen D."/>
            <person name="Tripathy S."/>
        </authorList>
    </citation>
    <scope>NUCLEOTIDE SEQUENCE</scope>
    <source>
        <strain evidence="13">BDU141951</strain>
    </source>
</reference>
<dbReference type="PANTHER" id="PTHR30081">
    <property type="entry name" value="PROTEIN-EXPORT MEMBRANE PROTEIN SEC"/>
    <property type="match status" value="1"/>
</dbReference>
<dbReference type="GO" id="GO:0005886">
    <property type="term" value="C:plasma membrane"/>
    <property type="evidence" value="ECO:0007669"/>
    <property type="project" value="UniProtKB-SubCell"/>
</dbReference>
<dbReference type="InterPro" id="IPR022646">
    <property type="entry name" value="SecD/SecF_CS"/>
</dbReference>
<keyword evidence="5 9" id="KW-0653">Protein transport</keyword>
<dbReference type="InterPro" id="IPR048634">
    <property type="entry name" value="SecD_SecF_C"/>
</dbReference>
<dbReference type="InterPro" id="IPR054384">
    <property type="entry name" value="SecDF_P1_head"/>
</dbReference>
<keyword evidence="6 9" id="KW-1133">Transmembrane helix</keyword>
<dbReference type="InterPro" id="IPR022813">
    <property type="entry name" value="SecD/SecF_arch_bac"/>
</dbReference>
<evidence type="ECO:0000256" key="6">
    <source>
        <dbReference type="ARBA" id="ARBA00022989"/>
    </source>
</evidence>
<evidence type="ECO:0000256" key="8">
    <source>
        <dbReference type="ARBA" id="ARBA00023136"/>
    </source>
</evidence>
<feature type="transmembrane region" description="Helical" evidence="9">
    <location>
        <begin position="407"/>
        <end position="433"/>
    </location>
</feature>
<dbReference type="Pfam" id="PF21760">
    <property type="entry name" value="SecD_1st"/>
    <property type="match status" value="1"/>
</dbReference>
<proteinExistence type="inferred from homology"/>
<comment type="caution">
    <text evidence="13">The sequence shown here is derived from an EMBL/GenBank/DDBJ whole genome shotgun (WGS) entry which is preliminary data.</text>
</comment>
<dbReference type="HAMAP" id="MF_01463_B">
    <property type="entry name" value="SecD_B"/>
    <property type="match status" value="1"/>
</dbReference>
<keyword evidence="3 9" id="KW-1003">Cell membrane</keyword>
<dbReference type="PRINTS" id="PR00702">
    <property type="entry name" value="ACRIFLAVINRP"/>
</dbReference>
<feature type="transmembrane region" description="Helical" evidence="9">
    <location>
        <begin position="343"/>
        <end position="362"/>
    </location>
</feature>
<feature type="domain" description="Protein export membrane protein SecD/SecF C-terminal" evidence="10">
    <location>
        <begin position="297"/>
        <end position="463"/>
    </location>
</feature>
<comment type="similarity">
    <text evidence="9">Belongs to the SecD/SecF family. SecD subfamily.</text>
</comment>
<feature type="transmembrane region" description="Helical" evidence="9">
    <location>
        <begin position="316"/>
        <end position="336"/>
    </location>
</feature>
<dbReference type="InterPro" id="IPR001036">
    <property type="entry name" value="Acrflvin-R"/>
</dbReference>
<dbReference type="Pfam" id="PF07549">
    <property type="entry name" value="Sec_GG"/>
    <property type="match status" value="1"/>
</dbReference>
<evidence type="ECO:0000259" key="10">
    <source>
        <dbReference type="Pfam" id="PF02355"/>
    </source>
</evidence>
<comment type="function">
    <text evidence="9">Part of the Sec protein translocase complex. Interacts with the SecYEG preprotein conducting channel. SecDF uses the proton motive force (PMF) to complete protein translocation after the ATP-dependent function of SecA.</text>
</comment>
<comment type="subunit">
    <text evidence="9">Forms a complex with SecF. Part of the essential Sec protein translocation apparatus which comprises SecA, SecYEG and auxiliary proteins SecDF. Other proteins may also be involved.</text>
</comment>
<dbReference type="NCBIfam" id="TIGR01129">
    <property type="entry name" value="secD"/>
    <property type="match status" value="1"/>
</dbReference>
<dbReference type="Gene3D" id="1.20.1640.10">
    <property type="entry name" value="Multidrug efflux transporter AcrB transmembrane domain"/>
    <property type="match status" value="1"/>
</dbReference>
<evidence type="ECO:0000256" key="4">
    <source>
        <dbReference type="ARBA" id="ARBA00022692"/>
    </source>
</evidence>
<dbReference type="PANTHER" id="PTHR30081:SF1">
    <property type="entry name" value="PROTEIN TRANSLOCASE SUBUNIT SECD"/>
    <property type="match status" value="1"/>
</dbReference>
<feature type="domain" description="Protein translocase subunit SecDF P1" evidence="11">
    <location>
        <begin position="57"/>
        <end position="113"/>
    </location>
</feature>
<feature type="transmembrane region" description="Helical" evidence="9">
    <location>
        <begin position="439"/>
        <end position="464"/>
    </location>
</feature>
<dbReference type="Pfam" id="PF02355">
    <property type="entry name" value="SecD_SecF_C"/>
    <property type="match status" value="1"/>
</dbReference>
<dbReference type="InterPro" id="IPR048631">
    <property type="entry name" value="SecD_1st"/>
</dbReference>
<dbReference type="EMBL" id="JTHE02000003">
    <property type="protein sequence ID" value="NEV69323.1"/>
    <property type="molecule type" value="Genomic_DNA"/>
</dbReference>
<gene>
    <name evidence="9 13" type="primary">secD</name>
    <name evidence="13" type="ORF">QQ91_019695</name>
</gene>
<reference evidence="13" key="3">
    <citation type="submission" date="2020-02" db="EMBL/GenBank/DDBJ databases">
        <authorList>
            <person name="Sarangi A.N."/>
            <person name="Ghosh S."/>
            <person name="Mukherjee M."/>
            <person name="Tripathy S."/>
        </authorList>
    </citation>
    <scope>NUCLEOTIDE SEQUENCE</scope>
    <source>
        <strain evidence="13">BDU141951</strain>
    </source>
</reference>
<protein>
    <recommendedName>
        <fullName evidence="9">Protein translocase subunit SecD</fullName>
    </recommendedName>
</protein>
<dbReference type="NCBIfam" id="TIGR00916">
    <property type="entry name" value="2A0604s01"/>
    <property type="match status" value="1"/>
</dbReference>
<dbReference type="InterPro" id="IPR055344">
    <property type="entry name" value="SecD_SecF_C_bact"/>
</dbReference>
<dbReference type="Pfam" id="PF22599">
    <property type="entry name" value="SecDF_P1_head"/>
    <property type="match status" value="1"/>
</dbReference>
<evidence type="ECO:0000256" key="2">
    <source>
        <dbReference type="ARBA" id="ARBA00022448"/>
    </source>
</evidence>
<dbReference type="FunFam" id="1.20.1640.10:FF:000004">
    <property type="entry name" value="Protein translocase subunit SecD"/>
    <property type="match status" value="1"/>
</dbReference>
<dbReference type="Gene3D" id="3.30.70.3400">
    <property type="match status" value="1"/>
</dbReference>
<comment type="caution">
    <text evidence="9">Lacks conserved residue(s) required for the propagation of feature annotation.</text>
</comment>